<feature type="region of interest" description="Disordered" evidence="1">
    <location>
        <begin position="31"/>
        <end position="54"/>
    </location>
</feature>
<evidence type="ECO:0000313" key="3">
    <source>
        <dbReference type="Proteomes" id="UP000499080"/>
    </source>
</evidence>
<dbReference type="Proteomes" id="UP000499080">
    <property type="component" value="Unassembled WGS sequence"/>
</dbReference>
<name>A0A4Y2E993_ARAVE</name>
<keyword evidence="3" id="KW-1185">Reference proteome</keyword>
<dbReference type="AlphaFoldDB" id="A0A4Y2E993"/>
<dbReference type="EMBL" id="BGPR01000518">
    <property type="protein sequence ID" value="GBM24424.1"/>
    <property type="molecule type" value="Genomic_DNA"/>
</dbReference>
<accession>A0A4Y2E993</accession>
<organism evidence="2 3">
    <name type="scientific">Araneus ventricosus</name>
    <name type="common">Orbweaver spider</name>
    <name type="synonym">Epeira ventricosa</name>
    <dbReference type="NCBI Taxonomy" id="182803"/>
    <lineage>
        <taxon>Eukaryota</taxon>
        <taxon>Metazoa</taxon>
        <taxon>Ecdysozoa</taxon>
        <taxon>Arthropoda</taxon>
        <taxon>Chelicerata</taxon>
        <taxon>Arachnida</taxon>
        <taxon>Araneae</taxon>
        <taxon>Araneomorphae</taxon>
        <taxon>Entelegynae</taxon>
        <taxon>Araneoidea</taxon>
        <taxon>Araneidae</taxon>
        <taxon>Araneus</taxon>
    </lineage>
</organism>
<gene>
    <name evidence="2" type="ORF">AVEN_76154_1</name>
</gene>
<comment type="caution">
    <text evidence="2">The sequence shown here is derived from an EMBL/GenBank/DDBJ whole genome shotgun (WGS) entry which is preliminary data.</text>
</comment>
<sequence>MDLVIFNCFQMTPKSAPPSSEFRHISQRVFGPKGFTDQGSSRSEADTLPPGHRGLKKVHINSSREAVIASNSLQGKHNFKVLFCTQPEKSHS</sequence>
<reference evidence="2 3" key="1">
    <citation type="journal article" date="2019" name="Sci. Rep.">
        <title>Orb-weaving spider Araneus ventricosus genome elucidates the spidroin gene catalogue.</title>
        <authorList>
            <person name="Kono N."/>
            <person name="Nakamura H."/>
            <person name="Ohtoshi R."/>
            <person name="Moran D.A.P."/>
            <person name="Shinohara A."/>
            <person name="Yoshida Y."/>
            <person name="Fujiwara M."/>
            <person name="Mori M."/>
            <person name="Tomita M."/>
            <person name="Arakawa K."/>
        </authorList>
    </citation>
    <scope>NUCLEOTIDE SEQUENCE [LARGE SCALE GENOMIC DNA]</scope>
</reference>
<protein>
    <submittedName>
        <fullName evidence="2">Uncharacterized protein</fullName>
    </submittedName>
</protein>
<evidence type="ECO:0000313" key="2">
    <source>
        <dbReference type="EMBL" id="GBM24424.1"/>
    </source>
</evidence>
<evidence type="ECO:0000256" key="1">
    <source>
        <dbReference type="SAM" id="MobiDB-lite"/>
    </source>
</evidence>
<proteinExistence type="predicted"/>